<evidence type="ECO:0000256" key="5">
    <source>
        <dbReference type="HAMAP-Rule" id="MF_00844"/>
    </source>
</evidence>
<keyword evidence="5" id="KW-0175">Coiled coil</keyword>
<comment type="function">
    <text evidence="5">Key component of the ribosome quality control system (RQC), a ribosome-associated complex that mediates the extraction of incompletely synthesized nascent chains from stalled ribosomes and their subsequent degradation. RqcH recruits Ala-charged tRNA, and with RqcP directs the elongation of stalled nascent chains on 50S ribosomal subunits, leading to non-templated C-terminal alanine extensions (Ala tail). The Ala tail promotes nascent chain degradation. May add between 1 and at least 8 Ala residues. Binds to stalled 50S ribosomal subunits.</text>
</comment>
<dbReference type="InterPro" id="IPR043682">
    <property type="entry name" value="RqcH_bacterial"/>
</dbReference>
<comment type="similarity">
    <text evidence="5">Belongs to the NEMF family.</text>
</comment>
<keyword evidence="4 5" id="KW-0648">Protein biosynthesis</keyword>
<dbReference type="GO" id="GO:0043023">
    <property type="term" value="F:ribosomal large subunit binding"/>
    <property type="evidence" value="ECO:0007669"/>
    <property type="project" value="UniProtKB-UniRule"/>
</dbReference>
<comment type="subunit">
    <text evidence="5">Associates with stalled 50S ribosomal subunits. Binds to RqcP.</text>
</comment>
<keyword evidence="2 5" id="KW-0699">rRNA-binding</keyword>
<dbReference type="InterPro" id="IPR051608">
    <property type="entry name" value="RQC_Subunit_NEMF"/>
</dbReference>
<reference evidence="7 8" key="1">
    <citation type="submission" date="2017-03" db="EMBL/GenBank/DDBJ databases">
        <title>Paenibacillus larvae genome sequencing.</title>
        <authorList>
            <person name="Dingman D.W."/>
        </authorList>
    </citation>
    <scope>NUCLEOTIDE SEQUENCE [LARGE SCALE GENOMIC DNA]</scope>
    <source>
        <strain evidence="7 8">SAG 10367</strain>
    </source>
</reference>
<dbReference type="InterPro" id="IPR008532">
    <property type="entry name" value="NFACT_RNA-bd"/>
</dbReference>
<dbReference type="EMBL" id="CP020557">
    <property type="protein sequence ID" value="ARF69819.1"/>
    <property type="molecule type" value="Genomic_DNA"/>
</dbReference>
<evidence type="ECO:0000313" key="7">
    <source>
        <dbReference type="EMBL" id="ARF69819.1"/>
    </source>
</evidence>
<dbReference type="GO" id="GO:0072344">
    <property type="term" value="P:rescue of stalled ribosome"/>
    <property type="evidence" value="ECO:0007669"/>
    <property type="project" value="UniProtKB-UniRule"/>
</dbReference>
<dbReference type="Gene3D" id="3.40.970.40">
    <property type="entry name" value="fibrinogen binding protein from staphylococcus aureus domain like"/>
    <property type="match status" value="1"/>
</dbReference>
<dbReference type="AlphaFoldDB" id="A0A1V0UXJ5"/>
<dbReference type="Gene3D" id="2.30.310.10">
    <property type="entry name" value="ibrinogen binding protein from staphylococcus aureus domain"/>
    <property type="match status" value="1"/>
</dbReference>
<evidence type="ECO:0000313" key="8">
    <source>
        <dbReference type="Proteomes" id="UP000192727"/>
    </source>
</evidence>
<organism evidence="7 8">
    <name type="scientific">Paenibacillus larvae subsp. pulvifaciens</name>
    <dbReference type="NCBI Taxonomy" id="1477"/>
    <lineage>
        <taxon>Bacteria</taxon>
        <taxon>Bacillati</taxon>
        <taxon>Bacillota</taxon>
        <taxon>Bacilli</taxon>
        <taxon>Bacillales</taxon>
        <taxon>Paenibacillaceae</taxon>
        <taxon>Paenibacillus</taxon>
    </lineage>
</organism>
<evidence type="ECO:0000256" key="1">
    <source>
        <dbReference type="ARBA" id="ARBA00022555"/>
    </source>
</evidence>
<dbReference type="GO" id="GO:1990112">
    <property type="term" value="C:RQC complex"/>
    <property type="evidence" value="ECO:0007669"/>
    <property type="project" value="TreeGrafter"/>
</dbReference>
<keyword evidence="3 5" id="KW-0694">RNA-binding</keyword>
<gene>
    <name evidence="5" type="primary">rqcH</name>
    <name evidence="7" type="ORF">B7C51_21240</name>
</gene>
<feature type="coiled-coil region" evidence="5">
    <location>
        <begin position="318"/>
        <end position="345"/>
    </location>
</feature>
<evidence type="ECO:0000259" key="6">
    <source>
        <dbReference type="Pfam" id="PF05670"/>
    </source>
</evidence>
<dbReference type="Pfam" id="PF05670">
    <property type="entry name" value="NFACT-R_1"/>
    <property type="match status" value="1"/>
</dbReference>
<dbReference type="RefSeq" id="WP_083041238.1">
    <property type="nucleotide sequence ID" value="NZ_CP020557.1"/>
</dbReference>
<feature type="domain" description="NFACT RNA-binding" evidence="6">
    <location>
        <begin position="474"/>
        <end position="564"/>
    </location>
</feature>
<proteinExistence type="inferred from homology"/>
<dbReference type="FunFam" id="2.30.310.10:FF:000004">
    <property type="entry name" value="Fibronectin-binding protein A"/>
    <property type="match status" value="1"/>
</dbReference>
<accession>A0A1V0UXJ5</accession>
<evidence type="ECO:0000256" key="2">
    <source>
        <dbReference type="ARBA" id="ARBA00022730"/>
    </source>
</evidence>
<dbReference type="Proteomes" id="UP000192727">
    <property type="component" value="Chromosome"/>
</dbReference>
<keyword evidence="1 5" id="KW-0820">tRNA-binding</keyword>
<evidence type="ECO:0000256" key="4">
    <source>
        <dbReference type="ARBA" id="ARBA00022917"/>
    </source>
</evidence>
<name>A0A1V0UXJ5_9BACL</name>
<dbReference type="PANTHER" id="PTHR15239:SF6">
    <property type="entry name" value="RIBOSOME QUALITY CONTROL COMPLEX SUBUNIT NEMF"/>
    <property type="match status" value="1"/>
</dbReference>
<evidence type="ECO:0000256" key="3">
    <source>
        <dbReference type="ARBA" id="ARBA00022884"/>
    </source>
</evidence>
<sequence length="595" mass="67736">MALDGLVLHALTSELQSCIGGRINKIHQPTEHDIVMQLRAQGSNKKLLLSANPTYPRAHFTEQQFINPQEAPMFCMLLRKHCEGGIIESVEQVELERIIRISLKQRDELGDISTKCLIVELMGRHSNITLIDPASGIIIDGIHHVTPAISSYRVIMPGFSYTEPPEQHKTNPLSTDEAVFHKLWTESRKHHFKPDKSSENPPLSLQKWLIGTFSGLSPLACKEIVFRCGYEPDQPAEDADENRVLSAFFSLLDPIRKHQYEPVIAEDSQSGKLVFAVYQIRHLKGETKKFGSISGCLETYYGDKAERDTVKQRTVDLIKFLQNEKQKNKKKLDKLAATLEEAKEADQFRIQGELLTAALHQIQKGEAEVEVINYYDEKQRPVKIKLDPQLTPSENAQRYFKKYTKAKNSSSVVTKQMEQAKDEINYLETLLQQLESASLRDIEEIREELTEQGYLRGRRMKGKKKKKPDHPSVACYTSSDGIPIYVGKNNKQNEYVTNRLAKASDTWLHTKDIPGSHVVIRSSEVPQTTLYEAAELAAYFSQAKYSSQVPVDYTLIKHVRKPNGAKPGFVIYEQQKTLFVTPDEDKLKMLPQVYK</sequence>
<protein>
    <recommendedName>
        <fullName evidence="5">Rqc2 homolog RqcH</fullName>
        <shortName evidence="5">RqcH</shortName>
    </recommendedName>
</protein>
<dbReference type="Pfam" id="PF05833">
    <property type="entry name" value="NFACT_N"/>
    <property type="match status" value="1"/>
</dbReference>
<dbReference type="GO" id="GO:0000049">
    <property type="term" value="F:tRNA binding"/>
    <property type="evidence" value="ECO:0007669"/>
    <property type="project" value="UniProtKB-UniRule"/>
</dbReference>
<dbReference type="PANTHER" id="PTHR15239">
    <property type="entry name" value="NUCLEAR EXPORT MEDIATOR FACTOR NEMF"/>
    <property type="match status" value="1"/>
</dbReference>
<dbReference type="GO" id="GO:0019843">
    <property type="term" value="F:rRNA binding"/>
    <property type="evidence" value="ECO:0007669"/>
    <property type="project" value="UniProtKB-UniRule"/>
</dbReference>
<dbReference type="HAMAP" id="MF_00844_B">
    <property type="entry name" value="RqcH_B"/>
    <property type="match status" value="1"/>
</dbReference>